<protein>
    <submittedName>
        <fullName evidence="3">Uncharacterized protein</fullName>
    </submittedName>
</protein>
<evidence type="ECO:0000256" key="1">
    <source>
        <dbReference type="SAM" id="MobiDB-lite"/>
    </source>
</evidence>
<accession>A0A914GWM3</accession>
<dbReference type="Proteomes" id="UP000887572">
    <property type="component" value="Unplaced"/>
</dbReference>
<name>A0A914GWM3_GLORO</name>
<reference evidence="3" key="1">
    <citation type="submission" date="2022-11" db="UniProtKB">
        <authorList>
            <consortium name="WormBaseParasite"/>
        </authorList>
    </citation>
    <scope>IDENTIFICATION</scope>
</reference>
<sequence>MRQKANEMLKEEFVSVPVVLSPKKSAKNSPFLDKNAAGESPAPSPVVVPPPHLSFSCCQPHQSSGGENFAVASRVMINGSRAENAVNLPRALFASAKEFYRFFVPPDPFGMRERKMYGGDDDHSLVAAGAILDGW</sequence>
<evidence type="ECO:0000313" key="3">
    <source>
        <dbReference type="WBParaSite" id="Gr19_v10_g11872.t1"/>
    </source>
</evidence>
<feature type="region of interest" description="Disordered" evidence="1">
    <location>
        <begin position="24"/>
        <end position="45"/>
    </location>
</feature>
<proteinExistence type="predicted"/>
<dbReference type="WBParaSite" id="Gr19_v10_g11872.t1">
    <property type="protein sequence ID" value="Gr19_v10_g11872.t1"/>
    <property type="gene ID" value="Gr19_v10_g11872"/>
</dbReference>
<keyword evidence="2" id="KW-1185">Reference proteome</keyword>
<dbReference type="AlphaFoldDB" id="A0A914GWM3"/>
<organism evidence="2 3">
    <name type="scientific">Globodera rostochiensis</name>
    <name type="common">Golden nematode worm</name>
    <name type="synonym">Heterodera rostochiensis</name>
    <dbReference type="NCBI Taxonomy" id="31243"/>
    <lineage>
        <taxon>Eukaryota</taxon>
        <taxon>Metazoa</taxon>
        <taxon>Ecdysozoa</taxon>
        <taxon>Nematoda</taxon>
        <taxon>Chromadorea</taxon>
        <taxon>Rhabditida</taxon>
        <taxon>Tylenchina</taxon>
        <taxon>Tylenchomorpha</taxon>
        <taxon>Tylenchoidea</taxon>
        <taxon>Heteroderidae</taxon>
        <taxon>Heteroderinae</taxon>
        <taxon>Globodera</taxon>
    </lineage>
</organism>
<evidence type="ECO:0000313" key="2">
    <source>
        <dbReference type="Proteomes" id="UP000887572"/>
    </source>
</evidence>